<feature type="compositionally biased region" description="Gly residues" evidence="1">
    <location>
        <begin position="146"/>
        <end position="175"/>
    </location>
</feature>
<accession>A0A182PIV2</accession>
<feature type="region of interest" description="Disordered" evidence="1">
    <location>
        <begin position="1"/>
        <end position="123"/>
    </location>
</feature>
<proteinExistence type="predicted"/>
<feature type="compositionally biased region" description="Low complexity" evidence="1">
    <location>
        <begin position="176"/>
        <end position="197"/>
    </location>
</feature>
<feature type="compositionally biased region" description="Gly residues" evidence="1">
    <location>
        <begin position="73"/>
        <end position="96"/>
    </location>
</feature>
<feature type="compositionally biased region" description="Low complexity" evidence="1">
    <location>
        <begin position="46"/>
        <end position="72"/>
    </location>
</feature>
<feature type="compositionally biased region" description="Basic and acidic residues" evidence="1">
    <location>
        <begin position="24"/>
        <end position="34"/>
    </location>
</feature>
<organism evidence="2 3">
    <name type="scientific">Anopheles epiroticus</name>
    <dbReference type="NCBI Taxonomy" id="199890"/>
    <lineage>
        <taxon>Eukaryota</taxon>
        <taxon>Metazoa</taxon>
        <taxon>Ecdysozoa</taxon>
        <taxon>Arthropoda</taxon>
        <taxon>Hexapoda</taxon>
        <taxon>Insecta</taxon>
        <taxon>Pterygota</taxon>
        <taxon>Neoptera</taxon>
        <taxon>Endopterygota</taxon>
        <taxon>Diptera</taxon>
        <taxon>Nematocera</taxon>
        <taxon>Culicoidea</taxon>
        <taxon>Culicidae</taxon>
        <taxon>Anophelinae</taxon>
        <taxon>Anopheles</taxon>
    </lineage>
</organism>
<dbReference type="VEuPathDB" id="VectorBase:AEPI006865"/>
<feature type="region of interest" description="Disordered" evidence="1">
    <location>
        <begin position="135"/>
        <end position="235"/>
    </location>
</feature>
<name>A0A182PIV2_9DIPT</name>
<protein>
    <submittedName>
        <fullName evidence="2">Uncharacterized protein</fullName>
    </submittedName>
</protein>
<dbReference type="EnsemblMetazoa" id="AEPI006865-RA">
    <property type="protein sequence ID" value="AEPI006865-PA"/>
    <property type="gene ID" value="AEPI006865"/>
</dbReference>
<reference evidence="2" key="2">
    <citation type="submission" date="2020-05" db="UniProtKB">
        <authorList>
            <consortium name="EnsemblMetazoa"/>
        </authorList>
    </citation>
    <scope>IDENTIFICATION</scope>
    <source>
        <strain evidence="2">Epiroticus2</strain>
    </source>
</reference>
<evidence type="ECO:0000256" key="1">
    <source>
        <dbReference type="SAM" id="MobiDB-lite"/>
    </source>
</evidence>
<sequence length="286" mass="29246">MNAFAVRHVEPTLRCRVRSPPQTRHAETRKDKFDSRHHHDSGGGSISTSSSSSASAGQSSGSSGSGHSAATTDGGGSNGAGQSNGGVVGGGGGNGAGYAIVSQQQQHQPHTKPERPNSLGPSKLTRRIVCYRGDGPTLAGTRSHGSGVGGMSMGGSGGGGGGGGSSSGGIVGGGQPPNVHSTSSNSSIMSNIIPIDMNDYDYDDHENNDQEEIDSDEDYMYPMSQPNPNIDTNRIDEIPAKEPNINAVPLKSALKKKGSNPGTPTQDNRALAVRYDTNPPAAATIK</sequence>
<feature type="compositionally biased region" description="Acidic residues" evidence="1">
    <location>
        <begin position="198"/>
        <end position="219"/>
    </location>
</feature>
<dbReference type="STRING" id="199890.A0A182PIV2"/>
<evidence type="ECO:0000313" key="2">
    <source>
        <dbReference type="EnsemblMetazoa" id="AEPI006865-PA"/>
    </source>
</evidence>
<dbReference type="AlphaFoldDB" id="A0A182PIV2"/>
<feature type="region of interest" description="Disordered" evidence="1">
    <location>
        <begin position="252"/>
        <end position="286"/>
    </location>
</feature>
<evidence type="ECO:0000313" key="3">
    <source>
        <dbReference type="Proteomes" id="UP000075885"/>
    </source>
</evidence>
<dbReference type="Proteomes" id="UP000075885">
    <property type="component" value="Unassembled WGS sequence"/>
</dbReference>
<keyword evidence="3" id="KW-1185">Reference proteome</keyword>
<reference evidence="3" key="1">
    <citation type="submission" date="2013-03" db="EMBL/GenBank/DDBJ databases">
        <title>The Genome Sequence of Anopheles epiroticus epiroticus2.</title>
        <authorList>
            <consortium name="The Broad Institute Genomics Platform"/>
            <person name="Neafsey D.E."/>
            <person name="Howell P."/>
            <person name="Walker B."/>
            <person name="Young S.K."/>
            <person name="Zeng Q."/>
            <person name="Gargeya S."/>
            <person name="Fitzgerald M."/>
            <person name="Haas B."/>
            <person name="Abouelleil A."/>
            <person name="Allen A.W."/>
            <person name="Alvarado L."/>
            <person name="Arachchi H.M."/>
            <person name="Berlin A.M."/>
            <person name="Chapman S.B."/>
            <person name="Gainer-Dewar J."/>
            <person name="Goldberg J."/>
            <person name="Griggs A."/>
            <person name="Gujja S."/>
            <person name="Hansen M."/>
            <person name="Howarth C."/>
            <person name="Imamovic A."/>
            <person name="Ireland A."/>
            <person name="Larimer J."/>
            <person name="McCowan C."/>
            <person name="Murphy C."/>
            <person name="Pearson M."/>
            <person name="Poon T.W."/>
            <person name="Priest M."/>
            <person name="Roberts A."/>
            <person name="Saif S."/>
            <person name="Shea T."/>
            <person name="Sisk P."/>
            <person name="Sykes S."/>
            <person name="Wortman J."/>
            <person name="Nusbaum C."/>
            <person name="Birren B."/>
        </authorList>
    </citation>
    <scope>NUCLEOTIDE SEQUENCE [LARGE SCALE GENOMIC DNA]</scope>
    <source>
        <strain evidence="3">Epiroticus2</strain>
    </source>
</reference>